<keyword evidence="3" id="KW-1185">Reference proteome</keyword>
<accession>A0A084VUV7</accession>
<protein>
    <submittedName>
        <fullName evidence="1 2">Uncharacterized protein</fullName>
    </submittedName>
</protein>
<evidence type="ECO:0000313" key="1">
    <source>
        <dbReference type="EMBL" id="KFB41751.1"/>
    </source>
</evidence>
<dbReference type="EMBL" id="KE525143">
    <property type="protein sequence ID" value="KFB41751.1"/>
    <property type="molecule type" value="Genomic_DNA"/>
</dbReference>
<gene>
    <name evidence="1" type="ORF">ZHAS_00009384</name>
</gene>
<reference evidence="1 3" key="1">
    <citation type="journal article" date="2014" name="BMC Genomics">
        <title>Genome sequence of Anopheles sinensis provides insight into genetics basis of mosquito competence for malaria parasites.</title>
        <authorList>
            <person name="Zhou D."/>
            <person name="Zhang D."/>
            <person name="Ding G."/>
            <person name="Shi L."/>
            <person name="Hou Q."/>
            <person name="Ye Y."/>
            <person name="Xu Y."/>
            <person name="Zhou H."/>
            <person name="Xiong C."/>
            <person name="Li S."/>
            <person name="Yu J."/>
            <person name="Hong S."/>
            <person name="Yu X."/>
            <person name="Zou P."/>
            <person name="Chen C."/>
            <person name="Chang X."/>
            <person name="Wang W."/>
            <person name="Lv Y."/>
            <person name="Sun Y."/>
            <person name="Ma L."/>
            <person name="Shen B."/>
            <person name="Zhu C."/>
        </authorList>
    </citation>
    <scope>NUCLEOTIDE SEQUENCE [LARGE SCALE GENOMIC DNA]</scope>
</reference>
<dbReference type="EnsemblMetazoa" id="ASIC009384-RA">
    <property type="protein sequence ID" value="ASIC009384-PA"/>
    <property type="gene ID" value="ASIC009384"/>
</dbReference>
<evidence type="ECO:0000313" key="3">
    <source>
        <dbReference type="Proteomes" id="UP000030765"/>
    </source>
</evidence>
<dbReference type="VEuPathDB" id="VectorBase:ASIC009384"/>
<organism evidence="1">
    <name type="scientific">Anopheles sinensis</name>
    <name type="common">Mosquito</name>
    <dbReference type="NCBI Taxonomy" id="74873"/>
    <lineage>
        <taxon>Eukaryota</taxon>
        <taxon>Metazoa</taxon>
        <taxon>Ecdysozoa</taxon>
        <taxon>Arthropoda</taxon>
        <taxon>Hexapoda</taxon>
        <taxon>Insecta</taxon>
        <taxon>Pterygota</taxon>
        <taxon>Neoptera</taxon>
        <taxon>Endopterygota</taxon>
        <taxon>Diptera</taxon>
        <taxon>Nematocera</taxon>
        <taxon>Culicoidea</taxon>
        <taxon>Culicidae</taxon>
        <taxon>Anophelinae</taxon>
        <taxon>Anopheles</taxon>
    </lineage>
</organism>
<dbReference type="AlphaFoldDB" id="A0A084VUV7"/>
<proteinExistence type="predicted"/>
<dbReference type="EMBL" id="ATLV01017038">
    <property type="status" value="NOT_ANNOTATED_CDS"/>
    <property type="molecule type" value="Genomic_DNA"/>
</dbReference>
<evidence type="ECO:0000313" key="2">
    <source>
        <dbReference type="EnsemblMetazoa" id="ASIC009384-PA"/>
    </source>
</evidence>
<reference evidence="2" key="2">
    <citation type="submission" date="2020-05" db="UniProtKB">
        <authorList>
            <consortium name="EnsemblMetazoa"/>
        </authorList>
    </citation>
    <scope>IDENTIFICATION</scope>
</reference>
<name>A0A084VUV7_ANOSI</name>
<dbReference type="Proteomes" id="UP000030765">
    <property type="component" value="Unassembled WGS sequence"/>
</dbReference>
<sequence>MYLPSSMSMAQLVYEFNSVCIPWCKIWRNESMICRKTASEQWKGKWLLRNVLNTDVF</sequence>